<protein>
    <submittedName>
        <fullName evidence="1">Uncharacterized protein</fullName>
    </submittedName>
</protein>
<reference evidence="1" key="1">
    <citation type="journal article" date="2020" name="Nature">
        <title>Giant virus diversity and host interactions through global metagenomics.</title>
        <authorList>
            <person name="Schulz F."/>
            <person name="Roux S."/>
            <person name="Paez-Espino D."/>
            <person name="Jungbluth S."/>
            <person name="Walsh D.A."/>
            <person name="Denef V.J."/>
            <person name="McMahon K.D."/>
            <person name="Konstantinidis K.T."/>
            <person name="Eloe-Fadrosh E.A."/>
            <person name="Kyrpides N.C."/>
            <person name="Woyke T."/>
        </authorList>
    </citation>
    <scope>NUCLEOTIDE SEQUENCE</scope>
    <source>
        <strain evidence="1">GVMAG-S-ERX555967-131</strain>
    </source>
</reference>
<sequence>MKRKHDDIEILSNELANWSINCNKKLKHEHKNDKQKIEDIFNIGDLKSNKSFYNKNEVISIINKREQELHKKFTEFIKTIDTNISSEFVPKWIH</sequence>
<name>A0A6C0F7L1_9ZZZZ</name>
<dbReference type="EMBL" id="MN738789">
    <property type="protein sequence ID" value="QHT37084.1"/>
    <property type="molecule type" value="Genomic_DNA"/>
</dbReference>
<organism evidence="1">
    <name type="scientific">viral metagenome</name>
    <dbReference type="NCBI Taxonomy" id="1070528"/>
    <lineage>
        <taxon>unclassified sequences</taxon>
        <taxon>metagenomes</taxon>
        <taxon>organismal metagenomes</taxon>
    </lineage>
</organism>
<evidence type="ECO:0000313" key="1">
    <source>
        <dbReference type="EMBL" id="QHT37084.1"/>
    </source>
</evidence>
<dbReference type="AlphaFoldDB" id="A0A6C0F7L1"/>
<accession>A0A6C0F7L1</accession>
<proteinExistence type="predicted"/>